<dbReference type="KEGG" id="ftj:FTUN_7743"/>
<reference evidence="2" key="1">
    <citation type="submission" date="2020-05" db="EMBL/GenBank/DDBJ databases">
        <title>Frigoriglobus tundricola gen. nov., sp. nov., a psychrotolerant cellulolytic planctomycete of the family Gemmataceae with two divergent copies of 16S rRNA gene.</title>
        <authorList>
            <person name="Kulichevskaya I.S."/>
            <person name="Ivanova A.A."/>
            <person name="Naumoff D.G."/>
            <person name="Beletsky A.V."/>
            <person name="Rijpstra W.I.C."/>
            <person name="Sinninghe Damste J.S."/>
            <person name="Mardanov A.V."/>
            <person name="Ravin N.V."/>
            <person name="Dedysh S.N."/>
        </authorList>
    </citation>
    <scope>NUCLEOTIDE SEQUENCE [LARGE SCALE GENOMIC DNA]</scope>
    <source>
        <strain evidence="2">PL17</strain>
    </source>
</reference>
<organism evidence="1 2">
    <name type="scientific">Frigoriglobus tundricola</name>
    <dbReference type="NCBI Taxonomy" id="2774151"/>
    <lineage>
        <taxon>Bacteria</taxon>
        <taxon>Pseudomonadati</taxon>
        <taxon>Planctomycetota</taxon>
        <taxon>Planctomycetia</taxon>
        <taxon>Gemmatales</taxon>
        <taxon>Gemmataceae</taxon>
        <taxon>Frigoriglobus</taxon>
    </lineage>
</organism>
<gene>
    <name evidence="1" type="ORF">FTUN_7743</name>
</gene>
<proteinExistence type="predicted"/>
<name>A0A6M5Z1T0_9BACT</name>
<evidence type="ECO:0000313" key="2">
    <source>
        <dbReference type="Proteomes" id="UP000503447"/>
    </source>
</evidence>
<dbReference type="AlphaFoldDB" id="A0A6M5Z1T0"/>
<accession>A0A6M5Z1T0</accession>
<dbReference type="EMBL" id="CP053452">
    <property type="protein sequence ID" value="QJX00119.1"/>
    <property type="molecule type" value="Genomic_DNA"/>
</dbReference>
<evidence type="ECO:0000313" key="1">
    <source>
        <dbReference type="EMBL" id="QJX00119.1"/>
    </source>
</evidence>
<protein>
    <recommendedName>
        <fullName evidence="3">CpXC domain-containing protein</fullName>
    </recommendedName>
</protein>
<keyword evidence="2" id="KW-1185">Reference proteome</keyword>
<evidence type="ECO:0008006" key="3">
    <source>
        <dbReference type="Google" id="ProtNLM"/>
    </source>
</evidence>
<dbReference type="Proteomes" id="UP000503447">
    <property type="component" value="Chromosome"/>
</dbReference>
<sequence>MNFRATCWHCQTGFPFDLEQTPVQRGPAKRPHLGKIIAFYPTCPRCQATVEVTQAVLTVRMLTLETSDGLDATPSKSNLARAERTT</sequence>